<dbReference type="InterPro" id="IPR038648">
    <property type="entry name" value="PHR_sf"/>
</dbReference>
<gene>
    <name evidence="4" type="primary">LOC112049335</name>
</gene>
<proteinExistence type="predicted"/>
<dbReference type="AlphaFoldDB" id="A0A6J1ND68"/>
<dbReference type="KEGG" id="bany:112049335"/>
<dbReference type="SUPFAM" id="SSF54695">
    <property type="entry name" value="POZ domain"/>
    <property type="match status" value="1"/>
</dbReference>
<dbReference type="Gene3D" id="2.60.120.820">
    <property type="entry name" value="PHR domain"/>
    <property type="match status" value="1"/>
</dbReference>
<dbReference type="Pfam" id="PF00651">
    <property type="entry name" value="BTB"/>
    <property type="match status" value="1"/>
</dbReference>
<dbReference type="PANTHER" id="PTHR45774">
    <property type="entry name" value="BTB/POZ DOMAIN-CONTAINING"/>
    <property type="match status" value="1"/>
</dbReference>
<dbReference type="PROSITE" id="PS50097">
    <property type="entry name" value="BTB"/>
    <property type="match status" value="1"/>
</dbReference>
<evidence type="ECO:0000313" key="4">
    <source>
        <dbReference type="RefSeq" id="XP_023942957.2"/>
    </source>
</evidence>
<dbReference type="GO" id="GO:0000932">
    <property type="term" value="C:P-body"/>
    <property type="evidence" value="ECO:0007669"/>
    <property type="project" value="TreeGrafter"/>
</dbReference>
<dbReference type="InterPro" id="IPR011705">
    <property type="entry name" value="BACK"/>
</dbReference>
<accession>A0A6J1ND68</accession>
<evidence type="ECO:0000259" key="2">
    <source>
        <dbReference type="PROSITE" id="PS50097"/>
    </source>
</evidence>
<dbReference type="Gene3D" id="1.25.40.420">
    <property type="match status" value="1"/>
</dbReference>
<feature type="domain" description="BTB" evidence="2">
    <location>
        <begin position="29"/>
        <end position="99"/>
    </location>
</feature>
<dbReference type="SMART" id="SM00225">
    <property type="entry name" value="BTB"/>
    <property type="match status" value="1"/>
</dbReference>
<feature type="region of interest" description="Disordered" evidence="1">
    <location>
        <begin position="338"/>
        <end position="366"/>
    </location>
</feature>
<dbReference type="InterPro" id="IPR011333">
    <property type="entry name" value="SKP1/BTB/POZ_sf"/>
</dbReference>
<dbReference type="OrthoDB" id="45365at2759"/>
<feature type="compositionally biased region" description="Basic and acidic residues" evidence="1">
    <location>
        <begin position="270"/>
        <end position="284"/>
    </location>
</feature>
<dbReference type="Gene3D" id="3.30.710.10">
    <property type="entry name" value="Potassium Channel Kv1.1, Chain A"/>
    <property type="match status" value="1"/>
</dbReference>
<dbReference type="GO" id="GO:0022008">
    <property type="term" value="P:neurogenesis"/>
    <property type="evidence" value="ECO:0007669"/>
    <property type="project" value="TreeGrafter"/>
</dbReference>
<feature type="compositionally biased region" description="Low complexity" evidence="1">
    <location>
        <begin position="240"/>
        <end position="254"/>
    </location>
</feature>
<evidence type="ECO:0000313" key="3">
    <source>
        <dbReference type="Proteomes" id="UP001652582"/>
    </source>
</evidence>
<dbReference type="PANTHER" id="PTHR45774:SF3">
    <property type="entry name" value="BTB (POZ) DOMAIN-CONTAINING 2B-RELATED"/>
    <property type="match status" value="1"/>
</dbReference>
<name>A0A6J1ND68_BICAN</name>
<keyword evidence="3" id="KW-1185">Reference proteome</keyword>
<reference evidence="4" key="1">
    <citation type="submission" date="2025-08" db="UniProtKB">
        <authorList>
            <consortium name="RefSeq"/>
        </authorList>
    </citation>
    <scope>IDENTIFICATION</scope>
</reference>
<feature type="region of interest" description="Disordered" evidence="1">
    <location>
        <begin position="212"/>
        <end position="284"/>
    </location>
</feature>
<dbReference type="GO" id="GO:0005829">
    <property type="term" value="C:cytosol"/>
    <property type="evidence" value="ECO:0007669"/>
    <property type="project" value="TreeGrafter"/>
</dbReference>
<protein>
    <submittedName>
        <fullName evidence="4">Uncharacterized protein LOC112049335</fullName>
    </submittedName>
</protein>
<dbReference type="Proteomes" id="UP001652582">
    <property type="component" value="Chromosome 3"/>
</dbReference>
<dbReference type="SMART" id="SM00875">
    <property type="entry name" value="BACK"/>
    <property type="match status" value="1"/>
</dbReference>
<evidence type="ECO:0000256" key="1">
    <source>
        <dbReference type="SAM" id="MobiDB-lite"/>
    </source>
</evidence>
<dbReference type="InterPro" id="IPR000210">
    <property type="entry name" value="BTB/POZ_dom"/>
</dbReference>
<organism evidence="3 4">
    <name type="scientific">Bicyclus anynana</name>
    <name type="common">Squinting bush brown butterfly</name>
    <dbReference type="NCBI Taxonomy" id="110368"/>
    <lineage>
        <taxon>Eukaryota</taxon>
        <taxon>Metazoa</taxon>
        <taxon>Ecdysozoa</taxon>
        <taxon>Arthropoda</taxon>
        <taxon>Hexapoda</taxon>
        <taxon>Insecta</taxon>
        <taxon>Pterygota</taxon>
        <taxon>Neoptera</taxon>
        <taxon>Endopterygota</taxon>
        <taxon>Lepidoptera</taxon>
        <taxon>Glossata</taxon>
        <taxon>Ditrysia</taxon>
        <taxon>Papilionoidea</taxon>
        <taxon>Nymphalidae</taxon>
        <taxon>Satyrinae</taxon>
        <taxon>Satyrini</taxon>
        <taxon>Mycalesina</taxon>
        <taxon>Bicyclus</taxon>
    </lineage>
</organism>
<dbReference type="RefSeq" id="XP_023942957.2">
    <property type="nucleotide sequence ID" value="XM_024087189.2"/>
</dbReference>
<sequence length="583" mass="64623">MSAAPTDWQLECTELKQRGAYLLQTGQWSDCNFLVGTEPNQVVLAGHKLILAMASPVFEAMFYGGMAERNEPIPIVDVQIDAFKALLEYIYTGNINISSFDKACELCYGAKKYMLPHLVKECTKYLWSDLYPRNACRAYEFARLFEENVLMEKCLQIISMNTKEVLNDCSFEDVEINTVITVFSLDHLNVDSELDLFEAAVRYAKTLERRTPLLPAADDTPPLERRKSPTPSTSQEKEQVVNVESSAESSPEAVMETGREPEHTATPPEPAKKPASDNRDNKEKVTIRKAVEKIRFLTLSPQQFASGPARSPLLSESEAFAVLMNILSSVTDVPLPAGFSTSREPRKQLFGGGSSSNMPTFTVDTPSPVTVDQCEMSRLPQPCLATVYPRPTRTGQEGVRLSSFHNPLSASTGAGASCAEHAERHGDQNKIYCQRAIVQHTDCLNTSGLDCSVTFMVDKNICLLGVQVPTQAPSLEHGGGTGSGYSELLYAHLLDADGARLTYTHYTNRVPYRHLLDIMFNRPVYIQRNKVYKVGIVFNKVGWYPMGSCAQQVAAESVFFNFGIGHSSDSVRDGLIRSIIFTF</sequence>
<dbReference type="GeneID" id="112049335"/>
<dbReference type="Pfam" id="PF07707">
    <property type="entry name" value="BACK"/>
    <property type="match status" value="1"/>
</dbReference>
<feature type="compositionally biased region" description="Polar residues" evidence="1">
    <location>
        <begin position="355"/>
        <end position="366"/>
    </location>
</feature>